<evidence type="ECO:0000259" key="1">
    <source>
        <dbReference type="Pfam" id="PF13460"/>
    </source>
</evidence>
<proteinExistence type="predicted"/>
<dbReference type="Proteomes" id="UP001500305">
    <property type="component" value="Unassembled WGS sequence"/>
</dbReference>
<dbReference type="Gene3D" id="3.40.50.720">
    <property type="entry name" value="NAD(P)-binding Rossmann-like Domain"/>
    <property type="match status" value="1"/>
</dbReference>
<dbReference type="Pfam" id="PF13460">
    <property type="entry name" value="NAD_binding_10"/>
    <property type="match status" value="1"/>
</dbReference>
<sequence length="216" mass="22267">MSSSTLVVFGAGGRVGRAVTAEAVARGLSVTAAVRSPERHADLAGPQVTVVGCDVSDAEAVAEAAAGHGAAVSSLYRADVPSQDFYGAVTEGLLAGLGRAGAGRLVSVGMAATLETAPGVRVMDGPEFPAEWRTFSLGHALALDLLATRAPAVLDWLVLTPPMDLGHDGVRTGRYQLDGRAFPEGGGHISHADYAIAVLDQIERPSRHRTQISVYS</sequence>
<dbReference type="PANTHER" id="PTHR43355">
    <property type="entry name" value="FLAVIN REDUCTASE (NADPH)"/>
    <property type="match status" value="1"/>
</dbReference>
<name>A0ABN3DTY8_9ACTN</name>
<dbReference type="InterPro" id="IPR016040">
    <property type="entry name" value="NAD(P)-bd_dom"/>
</dbReference>
<dbReference type="PANTHER" id="PTHR43355:SF2">
    <property type="entry name" value="FLAVIN REDUCTASE (NADPH)"/>
    <property type="match status" value="1"/>
</dbReference>
<evidence type="ECO:0000313" key="2">
    <source>
        <dbReference type="EMBL" id="GAA2241635.1"/>
    </source>
</evidence>
<protein>
    <submittedName>
        <fullName evidence="2">NAD(P)-dependent oxidoreductase</fullName>
    </submittedName>
</protein>
<organism evidence="2 3">
    <name type="scientific">Kitasatospora cystarginea</name>
    <dbReference type="NCBI Taxonomy" id="58350"/>
    <lineage>
        <taxon>Bacteria</taxon>
        <taxon>Bacillati</taxon>
        <taxon>Actinomycetota</taxon>
        <taxon>Actinomycetes</taxon>
        <taxon>Kitasatosporales</taxon>
        <taxon>Streptomycetaceae</taxon>
        <taxon>Kitasatospora</taxon>
    </lineage>
</organism>
<gene>
    <name evidence="2" type="ORF">GCM10010430_23990</name>
</gene>
<keyword evidence="3" id="KW-1185">Reference proteome</keyword>
<dbReference type="SUPFAM" id="SSF51735">
    <property type="entry name" value="NAD(P)-binding Rossmann-fold domains"/>
    <property type="match status" value="1"/>
</dbReference>
<dbReference type="InterPro" id="IPR036291">
    <property type="entry name" value="NAD(P)-bd_dom_sf"/>
</dbReference>
<accession>A0ABN3DTY8</accession>
<reference evidence="2 3" key="1">
    <citation type="journal article" date="2019" name="Int. J. Syst. Evol. Microbiol.">
        <title>The Global Catalogue of Microorganisms (GCM) 10K type strain sequencing project: providing services to taxonomists for standard genome sequencing and annotation.</title>
        <authorList>
            <consortium name="The Broad Institute Genomics Platform"/>
            <consortium name="The Broad Institute Genome Sequencing Center for Infectious Disease"/>
            <person name="Wu L."/>
            <person name="Ma J."/>
        </authorList>
    </citation>
    <scope>NUCLEOTIDE SEQUENCE [LARGE SCALE GENOMIC DNA]</scope>
    <source>
        <strain evidence="2 3">JCM 7356</strain>
    </source>
</reference>
<dbReference type="EMBL" id="BAAATR010000008">
    <property type="protein sequence ID" value="GAA2241635.1"/>
    <property type="molecule type" value="Genomic_DNA"/>
</dbReference>
<evidence type="ECO:0000313" key="3">
    <source>
        <dbReference type="Proteomes" id="UP001500305"/>
    </source>
</evidence>
<dbReference type="InterPro" id="IPR051606">
    <property type="entry name" value="Polyketide_Oxido-like"/>
</dbReference>
<comment type="caution">
    <text evidence="2">The sequence shown here is derived from an EMBL/GenBank/DDBJ whole genome shotgun (WGS) entry which is preliminary data.</text>
</comment>
<feature type="domain" description="NAD(P)-binding" evidence="1">
    <location>
        <begin position="10"/>
        <end position="205"/>
    </location>
</feature>
<dbReference type="RefSeq" id="WP_344636290.1">
    <property type="nucleotide sequence ID" value="NZ_BAAATR010000008.1"/>
</dbReference>